<feature type="domain" description="ABC transmembrane type-1" evidence="9">
    <location>
        <begin position="67"/>
        <end position="273"/>
    </location>
</feature>
<protein>
    <submittedName>
        <fullName evidence="10">Mannopine transport system permease protein</fullName>
    </submittedName>
</protein>
<keyword evidence="3 8" id="KW-0813">Transport</keyword>
<dbReference type="CDD" id="cd06261">
    <property type="entry name" value="TM_PBP2"/>
    <property type="match status" value="1"/>
</dbReference>
<feature type="transmembrane region" description="Helical" evidence="8">
    <location>
        <begin position="250"/>
        <end position="274"/>
    </location>
</feature>
<evidence type="ECO:0000259" key="9">
    <source>
        <dbReference type="PROSITE" id="PS50928"/>
    </source>
</evidence>
<feature type="transmembrane region" description="Helical" evidence="8">
    <location>
        <begin position="12"/>
        <end position="37"/>
    </location>
</feature>
<evidence type="ECO:0000256" key="4">
    <source>
        <dbReference type="ARBA" id="ARBA00022475"/>
    </source>
</evidence>
<evidence type="ECO:0000256" key="8">
    <source>
        <dbReference type="RuleBase" id="RU363032"/>
    </source>
</evidence>
<keyword evidence="6 8" id="KW-1133">Transmembrane helix</keyword>
<accession>A0A840C946</accession>
<organism evidence="10 11">
    <name type="scientific">Chelatococcus caeni</name>
    <dbReference type="NCBI Taxonomy" id="1348468"/>
    <lineage>
        <taxon>Bacteria</taxon>
        <taxon>Pseudomonadati</taxon>
        <taxon>Pseudomonadota</taxon>
        <taxon>Alphaproteobacteria</taxon>
        <taxon>Hyphomicrobiales</taxon>
        <taxon>Chelatococcaceae</taxon>
        <taxon>Chelatococcus</taxon>
    </lineage>
</organism>
<keyword evidence="7 8" id="KW-0472">Membrane</keyword>
<feature type="transmembrane region" description="Helical" evidence="8">
    <location>
        <begin position="208"/>
        <end position="230"/>
    </location>
</feature>
<dbReference type="SUPFAM" id="SSF161098">
    <property type="entry name" value="MetI-like"/>
    <property type="match status" value="1"/>
</dbReference>
<dbReference type="PANTHER" id="PTHR42929:SF5">
    <property type="entry name" value="ABC TRANSPORTER PERMEASE PROTEIN"/>
    <property type="match status" value="1"/>
</dbReference>
<keyword evidence="5 8" id="KW-0812">Transmembrane</keyword>
<gene>
    <name evidence="10" type="ORF">GGR16_003894</name>
</gene>
<reference evidence="10 11" key="1">
    <citation type="submission" date="2020-08" db="EMBL/GenBank/DDBJ databases">
        <title>Genomic Encyclopedia of Type Strains, Phase IV (KMG-IV): sequencing the most valuable type-strain genomes for metagenomic binning, comparative biology and taxonomic classification.</title>
        <authorList>
            <person name="Goeker M."/>
        </authorList>
    </citation>
    <scope>NUCLEOTIDE SEQUENCE [LARGE SCALE GENOMIC DNA]</scope>
    <source>
        <strain evidence="10 11">DSM 103737</strain>
    </source>
</reference>
<evidence type="ECO:0000256" key="5">
    <source>
        <dbReference type="ARBA" id="ARBA00022692"/>
    </source>
</evidence>
<feature type="transmembrane region" description="Helical" evidence="8">
    <location>
        <begin position="99"/>
        <end position="121"/>
    </location>
</feature>
<comment type="subcellular location">
    <subcellularLocation>
        <location evidence="1 8">Cell membrane</location>
        <topology evidence="1 8">Multi-pass membrane protein</topology>
    </subcellularLocation>
</comment>
<comment type="similarity">
    <text evidence="2">Belongs to the binding-protein-dependent transport system permease family. CysTW subfamily.</text>
</comment>
<evidence type="ECO:0000256" key="6">
    <source>
        <dbReference type="ARBA" id="ARBA00022989"/>
    </source>
</evidence>
<dbReference type="Pfam" id="PF00528">
    <property type="entry name" value="BPD_transp_1"/>
    <property type="match status" value="1"/>
</dbReference>
<sequence length="284" mass="30735">MSALAAGDRRRLSGPASLMLVAPFVLVLIAVFCWPILQLLSASLFDPDFTLRHYEQVLTSEFTLGVFLRTFRVSFLVACFALVVGYPVAALMRSLPPMGAAIVGACVLIPLWTSVLVRSFAWTVLLQRNGVVNEALQGLGITSGPLSFLYNEAAVVIAQGHVMLPFMIMPIYQSLRAIPDELPRAALSLGASRTAVFREVIWPLSRPGVVAGFLMVFIVTLGAFVTPALIGGPRSLMLATLISGEITENLNWPLGAALSAVLLVMVMLLIGLFSRFLRFGRVEM</sequence>
<dbReference type="InterPro" id="IPR035906">
    <property type="entry name" value="MetI-like_sf"/>
</dbReference>
<comment type="caution">
    <text evidence="10">The sequence shown here is derived from an EMBL/GenBank/DDBJ whole genome shotgun (WGS) entry which is preliminary data.</text>
</comment>
<dbReference type="GO" id="GO:0005886">
    <property type="term" value="C:plasma membrane"/>
    <property type="evidence" value="ECO:0007669"/>
    <property type="project" value="UniProtKB-SubCell"/>
</dbReference>
<dbReference type="RefSeq" id="WP_019401070.1">
    <property type="nucleotide sequence ID" value="NZ_JACIEN010000005.1"/>
</dbReference>
<keyword evidence="4" id="KW-1003">Cell membrane</keyword>
<evidence type="ECO:0000313" key="10">
    <source>
        <dbReference type="EMBL" id="MBB4018847.1"/>
    </source>
</evidence>
<evidence type="ECO:0000313" key="11">
    <source>
        <dbReference type="Proteomes" id="UP000577362"/>
    </source>
</evidence>
<feature type="transmembrane region" description="Helical" evidence="8">
    <location>
        <begin position="73"/>
        <end position="92"/>
    </location>
</feature>
<evidence type="ECO:0000256" key="1">
    <source>
        <dbReference type="ARBA" id="ARBA00004651"/>
    </source>
</evidence>
<keyword evidence="11" id="KW-1185">Reference proteome</keyword>
<evidence type="ECO:0000256" key="3">
    <source>
        <dbReference type="ARBA" id="ARBA00022448"/>
    </source>
</evidence>
<dbReference type="EMBL" id="JACIEN010000005">
    <property type="protein sequence ID" value="MBB4018847.1"/>
    <property type="molecule type" value="Genomic_DNA"/>
</dbReference>
<proteinExistence type="inferred from homology"/>
<evidence type="ECO:0000256" key="2">
    <source>
        <dbReference type="ARBA" id="ARBA00007069"/>
    </source>
</evidence>
<dbReference type="Proteomes" id="UP000577362">
    <property type="component" value="Unassembled WGS sequence"/>
</dbReference>
<dbReference type="PANTHER" id="PTHR42929">
    <property type="entry name" value="INNER MEMBRANE ABC TRANSPORTER PERMEASE PROTEIN YDCU-RELATED-RELATED"/>
    <property type="match status" value="1"/>
</dbReference>
<dbReference type="Gene3D" id="1.10.3720.10">
    <property type="entry name" value="MetI-like"/>
    <property type="match status" value="1"/>
</dbReference>
<dbReference type="InterPro" id="IPR000515">
    <property type="entry name" value="MetI-like"/>
</dbReference>
<dbReference type="PROSITE" id="PS50928">
    <property type="entry name" value="ABC_TM1"/>
    <property type="match status" value="1"/>
</dbReference>
<evidence type="ECO:0000256" key="7">
    <source>
        <dbReference type="ARBA" id="ARBA00023136"/>
    </source>
</evidence>
<name>A0A840C946_9HYPH</name>
<dbReference type="GO" id="GO:0055085">
    <property type="term" value="P:transmembrane transport"/>
    <property type="evidence" value="ECO:0007669"/>
    <property type="project" value="InterPro"/>
</dbReference>
<dbReference type="AlphaFoldDB" id="A0A840C946"/>